<dbReference type="RefSeq" id="WP_252993244.1">
    <property type="nucleotide sequence ID" value="NZ_CP078013.2"/>
</dbReference>
<gene>
    <name evidence="1" type="ORF">KUA23_29650</name>
</gene>
<dbReference type="EMBL" id="CP078013">
    <property type="protein sequence ID" value="USW01112.1"/>
    <property type="molecule type" value="Genomic_DNA"/>
</dbReference>
<accession>A0ABD7TI52</accession>
<dbReference type="Proteomes" id="UP001056907">
    <property type="component" value="Chromosome"/>
</dbReference>
<evidence type="ECO:0000313" key="2">
    <source>
        <dbReference type="Proteomes" id="UP001056907"/>
    </source>
</evidence>
<organism evidence="1 2">
    <name type="scientific">Pseudomonas pergaminensis</name>
    <dbReference type="NCBI Taxonomy" id="2853159"/>
    <lineage>
        <taxon>Bacteria</taxon>
        <taxon>Pseudomonadati</taxon>
        <taxon>Pseudomonadota</taxon>
        <taxon>Gammaproteobacteria</taxon>
        <taxon>Pseudomonadales</taxon>
        <taxon>Pseudomonadaceae</taxon>
        <taxon>Pseudomonas</taxon>
    </lineage>
</organism>
<reference evidence="1" key="1">
    <citation type="journal article" date="2022" name="Front. Plant Sci.">
        <title>Agronomic efficiency and genome mining analysis of the wheat-biostimulant rhizospheric bacterium Pseudomonas pergaminensis sp. nov. strain 1008T.</title>
        <authorList>
            <person name="Diaz M."/>
            <person name="Bach T."/>
            <person name="Gonzalez Anta G."/>
            <person name="Agaras B."/>
            <person name="Wibberg D."/>
            <person name="Noguera F."/>
            <person name="Canciani W."/>
            <person name="Valverde C."/>
        </authorList>
    </citation>
    <scope>NUCLEOTIDE SEQUENCE</scope>
    <source>
        <strain evidence="1">1008</strain>
    </source>
</reference>
<dbReference type="KEGG" id="ppeg:KUA23_29650"/>
<proteinExistence type="predicted"/>
<sequence length="60" mass="6477">MSNNVPTDSHPTSASELLTQLTTGPTLQEVATSTLRKALREQYPTLEIDPDLATVFTFAG</sequence>
<evidence type="ECO:0000313" key="1">
    <source>
        <dbReference type="EMBL" id="USW01112.1"/>
    </source>
</evidence>
<reference evidence="1" key="2">
    <citation type="submission" date="2024-04" db="EMBL/GenBank/DDBJ databases">
        <authorList>
            <person name="Diaz M."/>
            <person name="Bach T."/>
            <person name="Gonzalez Anta G."/>
            <person name="Agaras B."/>
            <person name="Wibberg D."/>
            <person name="Noguera F."/>
            <person name="Canciani W."/>
            <person name="Ybarra T."/>
            <person name="Nunez M.L."/>
            <person name="Valverde C."/>
        </authorList>
    </citation>
    <scope>NUCLEOTIDE SEQUENCE</scope>
    <source>
        <strain evidence="1">1008</strain>
    </source>
</reference>
<name>A0ABD7TI52_9PSED</name>
<protein>
    <submittedName>
        <fullName evidence="1">Uncharacterized protein</fullName>
    </submittedName>
</protein>
<dbReference type="AlphaFoldDB" id="A0ABD7TI52"/>